<dbReference type="AlphaFoldDB" id="A0A543PLA9"/>
<organism evidence="2 3">
    <name type="scientific">Humibacillus xanthopallidus</name>
    <dbReference type="NCBI Taxonomy" id="412689"/>
    <lineage>
        <taxon>Bacteria</taxon>
        <taxon>Bacillati</taxon>
        <taxon>Actinomycetota</taxon>
        <taxon>Actinomycetes</taxon>
        <taxon>Micrococcales</taxon>
        <taxon>Intrasporangiaceae</taxon>
        <taxon>Humibacillus</taxon>
    </lineage>
</organism>
<reference evidence="2 3" key="1">
    <citation type="submission" date="2019-06" db="EMBL/GenBank/DDBJ databases">
        <title>Sequencing the genomes of 1000 actinobacteria strains.</title>
        <authorList>
            <person name="Klenk H.-P."/>
        </authorList>
    </citation>
    <scope>NUCLEOTIDE SEQUENCE [LARGE SCALE GENOMIC DNA]</scope>
    <source>
        <strain evidence="2 3">DSM 21776</strain>
    </source>
</reference>
<comment type="caution">
    <text evidence="2">The sequence shown here is derived from an EMBL/GenBank/DDBJ whole genome shotgun (WGS) entry which is preliminary data.</text>
</comment>
<evidence type="ECO:0000256" key="1">
    <source>
        <dbReference type="SAM" id="Phobius"/>
    </source>
</evidence>
<feature type="transmembrane region" description="Helical" evidence="1">
    <location>
        <begin position="21"/>
        <end position="39"/>
    </location>
</feature>
<dbReference type="RefSeq" id="WP_141824163.1">
    <property type="nucleotide sequence ID" value="NZ_BAAAQC010000009.1"/>
</dbReference>
<keyword evidence="1" id="KW-0812">Transmembrane</keyword>
<keyword evidence="1" id="KW-0472">Membrane</keyword>
<proteinExistence type="predicted"/>
<accession>A0A543PLA9</accession>
<feature type="transmembrane region" description="Helical" evidence="1">
    <location>
        <begin position="88"/>
        <end position="112"/>
    </location>
</feature>
<name>A0A543PLA9_9MICO</name>
<evidence type="ECO:0000313" key="2">
    <source>
        <dbReference type="EMBL" id="TQN44863.1"/>
    </source>
</evidence>
<evidence type="ECO:0000313" key="3">
    <source>
        <dbReference type="Proteomes" id="UP000320085"/>
    </source>
</evidence>
<dbReference type="EMBL" id="VFQF01000003">
    <property type="protein sequence ID" value="TQN44863.1"/>
    <property type="molecule type" value="Genomic_DNA"/>
</dbReference>
<gene>
    <name evidence="2" type="ORF">FHX52_4084</name>
</gene>
<keyword evidence="1" id="KW-1133">Transmembrane helix</keyword>
<protein>
    <submittedName>
        <fullName evidence="2">Uncharacterized protein</fullName>
    </submittedName>
</protein>
<feature type="transmembrane region" description="Helical" evidence="1">
    <location>
        <begin position="148"/>
        <end position="167"/>
    </location>
</feature>
<dbReference type="Proteomes" id="UP000320085">
    <property type="component" value="Unassembled WGS sequence"/>
</dbReference>
<sequence length="169" mass="17766">MARYAPTLLTQTIGQPAMRREVDVMGLTVCLALLGALIAGSDHEPHSKFDLIVIVWVTTVGLVLTHAFALMLAVWLVKDPTYTIKPALLLGFQLAMASLIALTATVVALLASSDYDRLGARMSAAVFLGLLVGIELRAHGSSPARSLAWGLISMAAAVGLATAKWVVGS</sequence>
<feature type="transmembrane region" description="Helical" evidence="1">
    <location>
        <begin position="51"/>
        <end position="76"/>
    </location>
</feature>